<feature type="non-terminal residue" evidence="1">
    <location>
        <position position="1"/>
    </location>
</feature>
<feature type="non-terminal residue" evidence="1">
    <location>
        <position position="69"/>
    </location>
</feature>
<dbReference type="AlphaFoldDB" id="A0AAV7WCV2"/>
<evidence type="ECO:0000313" key="2">
    <source>
        <dbReference type="Proteomes" id="UP001066276"/>
    </source>
</evidence>
<keyword evidence="2" id="KW-1185">Reference proteome</keyword>
<gene>
    <name evidence="1" type="ORF">NDU88_005488</name>
</gene>
<protein>
    <submittedName>
        <fullName evidence="1">Uncharacterized protein</fullName>
    </submittedName>
</protein>
<evidence type="ECO:0000313" key="1">
    <source>
        <dbReference type="EMBL" id="KAJ1210120.1"/>
    </source>
</evidence>
<proteinExistence type="predicted"/>
<dbReference type="Proteomes" id="UP001066276">
    <property type="component" value="Chromosome 1_2"/>
</dbReference>
<sequence>DMTAKARRLCLSNSKHKPSVHLSNYPCSLTHNGSSLSWEYHIWLALGTFGSDPNVKPNAPCFAPVTSPV</sequence>
<dbReference type="EMBL" id="JANPWB010000002">
    <property type="protein sequence ID" value="KAJ1210120.1"/>
    <property type="molecule type" value="Genomic_DNA"/>
</dbReference>
<name>A0AAV7WCV2_PLEWA</name>
<comment type="caution">
    <text evidence="1">The sequence shown here is derived from an EMBL/GenBank/DDBJ whole genome shotgun (WGS) entry which is preliminary data.</text>
</comment>
<reference evidence="1" key="1">
    <citation type="journal article" date="2022" name="bioRxiv">
        <title>Sequencing and chromosome-scale assembly of the giantPleurodeles waltlgenome.</title>
        <authorList>
            <person name="Brown T."/>
            <person name="Elewa A."/>
            <person name="Iarovenko S."/>
            <person name="Subramanian E."/>
            <person name="Araus A.J."/>
            <person name="Petzold A."/>
            <person name="Susuki M."/>
            <person name="Suzuki K.-i.T."/>
            <person name="Hayashi T."/>
            <person name="Toyoda A."/>
            <person name="Oliveira C."/>
            <person name="Osipova E."/>
            <person name="Leigh N.D."/>
            <person name="Simon A."/>
            <person name="Yun M.H."/>
        </authorList>
    </citation>
    <scope>NUCLEOTIDE SEQUENCE</scope>
    <source>
        <strain evidence="1">20211129_DDA</strain>
        <tissue evidence="1">Liver</tissue>
    </source>
</reference>
<organism evidence="1 2">
    <name type="scientific">Pleurodeles waltl</name>
    <name type="common">Iberian ribbed newt</name>
    <dbReference type="NCBI Taxonomy" id="8319"/>
    <lineage>
        <taxon>Eukaryota</taxon>
        <taxon>Metazoa</taxon>
        <taxon>Chordata</taxon>
        <taxon>Craniata</taxon>
        <taxon>Vertebrata</taxon>
        <taxon>Euteleostomi</taxon>
        <taxon>Amphibia</taxon>
        <taxon>Batrachia</taxon>
        <taxon>Caudata</taxon>
        <taxon>Salamandroidea</taxon>
        <taxon>Salamandridae</taxon>
        <taxon>Pleurodelinae</taxon>
        <taxon>Pleurodeles</taxon>
    </lineage>
</organism>
<accession>A0AAV7WCV2</accession>